<dbReference type="GO" id="GO:0006310">
    <property type="term" value="P:DNA recombination"/>
    <property type="evidence" value="ECO:0007669"/>
    <property type="project" value="UniProtKB-KW"/>
</dbReference>
<dbReference type="Gene3D" id="1.10.443.10">
    <property type="entry name" value="Intergrase catalytic core"/>
    <property type="match status" value="1"/>
</dbReference>
<dbReference type="GO" id="GO:0003677">
    <property type="term" value="F:DNA binding"/>
    <property type="evidence" value="ECO:0007669"/>
    <property type="project" value="InterPro"/>
</dbReference>
<dbReference type="PROSITE" id="PS51898">
    <property type="entry name" value="TYR_RECOMBINASE"/>
    <property type="match status" value="1"/>
</dbReference>
<dbReference type="CDD" id="cd00397">
    <property type="entry name" value="DNA_BRE_C"/>
    <property type="match status" value="1"/>
</dbReference>
<dbReference type="InterPro" id="IPR050090">
    <property type="entry name" value="Tyrosine_recombinase_XerCD"/>
</dbReference>
<dbReference type="RefSeq" id="WP_082687201.1">
    <property type="nucleotide sequence ID" value="NZ_CEMP01000001.1"/>
</dbReference>
<dbReference type="Pfam" id="PF00589">
    <property type="entry name" value="Phage_integrase"/>
    <property type="match status" value="1"/>
</dbReference>
<dbReference type="InterPro" id="IPR011010">
    <property type="entry name" value="DNA_brk_join_enz"/>
</dbReference>
<dbReference type="SUPFAM" id="SSF56349">
    <property type="entry name" value="DNA breaking-rejoining enzymes"/>
    <property type="match status" value="1"/>
</dbReference>
<name>A0A0U5CYR8_9EURY</name>
<dbReference type="PANTHER" id="PTHR30349">
    <property type="entry name" value="PHAGE INTEGRASE-RELATED"/>
    <property type="match status" value="1"/>
</dbReference>
<sequence length="306" mass="35174">MGERQVSIQEWAEVFNRDNTDVTTREYKSWIKRFDEWIDQEPDLSSLRDFDAVLRDPDAIAELKKNAGRFTAWSTARPPDDGYSYSARVKALSAAKSWLAFAHDVSFNGGPGDLVNNIAKGDYNAFDPEIATPEQVADVLDDTADCNADSCHAMARLSYDAILRVSEVVRIEWDDVDLERGTVYVRAAKGSQNRHVGLSDRTLDVLEDYRGLVRERFDDPEWLFYGFYQHNWNRPWKAHAYSSHFQRNHWDAGHHSFARHSAITNRLRNGESLTDVSQRARHSSLKMTQKYNQFARNGDTVPPELR</sequence>
<reference evidence="4" key="1">
    <citation type="journal article" date="2016" name="Environ. Microbiol.">
        <title>The complete genome of a viable archaeum isolated from 123-million-year-old rock salt.</title>
        <authorList>
            <person name="Jaakkola S.T."/>
            <person name="Pfeiffer F."/>
            <person name="Ravantti J.J."/>
            <person name="Guo Q."/>
            <person name="Liu Y."/>
            <person name="Chen X."/>
            <person name="Ma H."/>
            <person name="Yang C."/>
            <person name="Oksanen H.M."/>
            <person name="Bamford D.H."/>
        </authorList>
    </citation>
    <scope>NUCLEOTIDE SEQUENCE</scope>
    <source>
        <strain evidence="4">JI20-1</strain>
    </source>
</reference>
<organism evidence="3 4">
    <name type="scientific">Halobacterium hubeiense</name>
    <dbReference type="NCBI Taxonomy" id="1407499"/>
    <lineage>
        <taxon>Archaea</taxon>
        <taxon>Methanobacteriati</taxon>
        <taxon>Methanobacteriota</taxon>
        <taxon>Stenosarchaea group</taxon>
        <taxon>Halobacteria</taxon>
        <taxon>Halobacteriales</taxon>
        <taxon>Halobacteriaceae</taxon>
        <taxon>Halobacterium</taxon>
    </lineage>
</organism>
<evidence type="ECO:0000313" key="4">
    <source>
        <dbReference type="Proteomes" id="UP000066737"/>
    </source>
</evidence>
<proteinExistence type="predicted"/>
<keyword evidence="1" id="KW-0233">DNA recombination</keyword>
<evidence type="ECO:0000313" key="3">
    <source>
        <dbReference type="EMBL" id="CQH57841.1"/>
    </source>
</evidence>
<evidence type="ECO:0000259" key="2">
    <source>
        <dbReference type="PROSITE" id="PS51898"/>
    </source>
</evidence>
<protein>
    <submittedName>
        <fullName evidence="3">Integrase family protein</fullName>
    </submittedName>
</protein>
<dbReference type="KEGG" id="hhb:Hhub_2613"/>
<dbReference type="GO" id="GO:0015074">
    <property type="term" value="P:DNA integration"/>
    <property type="evidence" value="ECO:0007669"/>
    <property type="project" value="InterPro"/>
</dbReference>
<dbReference type="InterPro" id="IPR013762">
    <property type="entry name" value="Integrase-like_cat_sf"/>
</dbReference>
<dbReference type="EMBL" id="LN831302">
    <property type="protein sequence ID" value="CQH57841.1"/>
    <property type="molecule type" value="Genomic_DNA"/>
</dbReference>
<evidence type="ECO:0000256" key="1">
    <source>
        <dbReference type="ARBA" id="ARBA00023172"/>
    </source>
</evidence>
<gene>
    <name evidence="3" type="ORF">HHUB_2613</name>
</gene>
<dbReference type="Proteomes" id="UP000066737">
    <property type="component" value="Chromosome I"/>
</dbReference>
<keyword evidence="4" id="KW-1185">Reference proteome</keyword>
<dbReference type="PANTHER" id="PTHR30349:SF64">
    <property type="entry name" value="PROPHAGE INTEGRASE INTD-RELATED"/>
    <property type="match status" value="1"/>
</dbReference>
<dbReference type="InterPro" id="IPR002104">
    <property type="entry name" value="Integrase_catalytic"/>
</dbReference>
<feature type="domain" description="Tyr recombinase" evidence="2">
    <location>
        <begin position="126"/>
        <end position="306"/>
    </location>
</feature>
<accession>A0A0U5CYR8</accession>
<dbReference type="AlphaFoldDB" id="A0A0U5CYR8"/>